<organism evidence="2 3">
    <name type="scientific">Nitrosococcus watsoni (strain C-113)</name>
    <dbReference type="NCBI Taxonomy" id="105559"/>
    <lineage>
        <taxon>Bacteria</taxon>
        <taxon>Pseudomonadati</taxon>
        <taxon>Pseudomonadota</taxon>
        <taxon>Gammaproteobacteria</taxon>
        <taxon>Chromatiales</taxon>
        <taxon>Chromatiaceae</taxon>
        <taxon>Nitrosococcus</taxon>
    </lineage>
</organism>
<proteinExistence type="predicted"/>
<dbReference type="Proteomes" id="UP000000393">
    <property type="component" value="Chromosome"/>
</dbReference>
<evidence type="ECO:0000313" key="3">
    <source>
        <dbReference type="Proteomes" id="UP000000393"/>
    </source>
</evidence>
<dbReference type="EMBL" id="CP002086">
    <property type="protein sequence ID" value="ADJ27125.1"/>
    <property type="molecule type" value="Genomic_DNA"/>
</dbReference>
<dbReference type="KEGG" id="nwa:Nwat_0149"/>
<keyword evidence="1" id="KW-1133">Transmembrane helix</keyword>
<dbReference type="AlphaFoldDB" id="D8K8R5"/>
<protein>
    <submittedName>
        <fullName evidence="2">Uncharacterized protein</fullName>
    </submittedName>
</protein>
<keyword evidence="1" id="KW-0812">Transmembrane</keyword>
<gene>
    <name evidence="2" type="ordered locus">Nwat_0149</name>
</gene>
<evidence type="ECO:0000313" key="2">
    <source>
        <dbReference type="EMBL" id="ADJ27125.1"/>
    </source>
</evidence>
<keyword evidence="1" id="KW-0472">Membrane</keyword>
<reference evidence="2 3" key="1">
    <citation type="submission" date="2010-06" db="EMBL/GenBank/DDBJ databases">
        <title>Complete sequence of chromosome of Nitrosococcus watsoni C-113.</title>
        <authorList>
            <consortium name="US DOE Joint Genome Institute"/>
            <person name="Lucas S."/>
            <person name="Copeland A."/>
            <person name="Lapidus A."/>
            <person name="Cheng J.-F."/>
            <person name="Bruce D."/>
            <person name="Goodwin L."/>
            <person name="Pitluck S."/>
            <person name="Malfatti S.A."/>
            <person name="Chain P.S.G."/>
            <person name="Land M."/>
            <person name="Hauser L."/>
            <person name="Kyrpides N."/>
            <person name="Ivanova N."/>
            <person name="Cambell M.A."/>
            <person name="Heidelberg J.F."/>
            <person name="Klotz M.G."/>
            <person name="Woyke T."/>
        </authorList>
    </citation>
    <scope>NUCLEOTIDE SEQUENCE [LARGE SCALE GENOMIC DNA]</scope>
    <source>
        <strain evidence="2 3">C-113</strain>
    </source>
</reference>
<accession>D8K8R5</accession>
<keyword evidence="3" id="KW-1185">Reference proteome</keyword>
<feature type="transmembrane region" description="Helical" evidence="1">
    <location>
        <begin position="31"/>
        <end position="53"/>
    </location>
</feature>
<sequence length="54" mass="6412">MKKRITLKRLKQSFSLGRRSLFQLSYYKRLLLARLIGSLLLFYARIITIPISLL</sequence>
<evidence type="ECO:0000256" key="1">
    <source>
        <dbReference type="SAM" id="Phobius"/>
    </source>
</evidence>
<dbReference type="HOGENOM" id="CLU_3219196_0_0_6"/>
<name>D8K8R5_NITWC</name>